<dbReference type="EMBL" id="JAMYRI010000031">
    <property type="protein sequence ID" value="MER9288210.1"/>
    <property type="molecule type" value="Genomic_DNA"/>
</dbReference>
<proteinExistence type="predicted"/>
<name>A0ACC6T8J9_9HYPH</name>
<dbReference type="Proteomes" id="UP001480082">
    <property type="component" value="Unassembled WGS sequence"/>
</dbReference>
<comment type="caution">
    <text evidence="1">The sequence shown here is derived from an EMBL/GenBank/DDBJ whole genome shotgun (WGS) entry which is preliminary data.</text>
</comment>
<evidence type="ECO:0000313" key="1">
    <source>
        <dbReference type="EMBL" id="MER9288210.1"/>
    </source>
</evidence>
<organism evidence="1 2">
    <name type="scientific">Mesorhizobium australicum</name>
    <dbReference type="NCBI Taxonomy" id="536018"/>
    <lineage>
        <taxon>Bacteria</taxon>
        <taxon>Pseudomonadati</taxon>
        <taxon>Pseudomonadota</taxon>
        <taxon>Alphaproteobacteria</taxon>
        <taxon>Hyphomicrobiales</taxon>
        <taxon>Phyllobacteriaceae</taxon>
        <taxon>Mesorhizobium</taxon>
    </lineage>
</organism>
<keyword evidence="2" id="KW-1185">Reference proteome</keyword>
<evidence type="ECO:0000313" key="2">
    <source>
        <dbReference type="Proteomes" id="UP001480082"/>
    </source>
</evidence>
<reference evidence="1 2" key="1">
    <citation type="journal article" date="2024" name="Proc. Natl. Acad. Sci. U.S.A.">
        <title>The evolutionary genomics of adaptation to stress in wild rhizobium bacteria.</title>
        <authorList>
            <person name="Kehlet-Delgado H."/>
            <person name="Montoya A.P."/>
            <person name="Jensen K.T."/>
            <person name="Wendlandt C.E."/>
            <person name="Dexheimer C."/>
            <person name="Roberts M."/>
            <person name="Torres Martinez L."/>
            <person name="Friesen M.L."/>
            <person name="Griffitts J.S."/>
            <person name="Porter S.S."/>
        </authorList>
    </citation>
    <scope>NUCLEOTIDE SEQUENCE [LARGE SCALE GENOMIC DNA]</scope>
    <source>
        <strain evidence="1 2">M0468</strain>
    </source>
</reference>
<protein>
    <submittedName>
        <fullName evidence="1">NAD(P)-dependent oxidoreductase</fullName>
    </submittedName>
</protein>
<gene>
    <name evidence="1" type="ORF">NKI81_30610</name>
</gene>
<sequence length="353" mass="39128">MKVMVTGHQGYIGSVMVPMLLRAGHSVMGYDSDLYRRCTFAAGGERASIPSIQKDVRDVHARDLEGFDAVIHLAALSNDPLSDLDPDITYEINHKGSVRFARAAKDAGVSRFLFASSCSNYGQAGDGMVDETGELNPVTPYGWSKVLSERDISELASSSFSPTYFRPATAYGLSPRLRFDIVLNNLVAWAVTKGVILLKSDGTPWRPIVHIEDISRAFIAGLEAPREAIHNQAFNVGRTDHNYRIRDIAEIVAEIVPDCRLELAPDAGPDKRSYRVNFDKIALALPAFRPQWDARKGAEQLYQAYRKSNVTLEEFEGPRFQRIGHIRHLLTSGLLDERMRVAGVSKPLEEALG</sequence>
<accession>A0ACC6T8J9</accession>